<evidence type="ECO:0000256" key="9">
    <source>
        <dbReference type="PROSITE-ProRule" id="PRU00108"/>
    </source>
</evidence>
<feature type="region of interest" description="Disordered" evidence="12">
    <location>
        <begin position="1"/>
        <end position="40"/>
    </location>
</feature>
<dbReference type="InterPro" id="IPR017970">
    <property type="entry name" value="Homeobox_CS"/>
</dbReference>
<evidence type="ECO:0000259" key="14">
    <source>
        <dbReference type="PROSITE" id="PS50848"/>
    </source>
</evidence>
<dbReference type="InterPro" id="IPR002913">
    <property type="entry name" value="START_lipid-bd_dom"/>
</dbReference>
<evidence type="ECO:0000256" key="4">
    <source>
        <dbReference type="ARBA" id="ARBA00023054"/>
    </source>
</evidence>
<evidence type="ECO:0000256" key="10">
    <source>
        <dbReference type="RuleBase" id="RU000682"/>
    </source>
</evidence>
<dbReference type="PROSITE" id="PS50071">
    <property type="entry name" value="HOMEOBOX_2"/>
    <property type="match status" value="1"/>
</dbReference>
<dbReference type="CDD" id="cd00086">
    <property type="entry name" value="homeodomain"/>
    <property type="match status" value="1"/>
</dbReference>
<dbReference type="SMART" id="SM00234">
    <property type="entry name" value="START"/>
    <property type="match status" value="1"/>
</dbReference>
<feature type="domain" description="Homeobox" evidence="13">
    <location>
        <begin position="122"/>
        <end position="182"/>
    </location>
</feature>
<dbReference type="Pfam" id="PF25797">
    <property type="entry name" value="PDF2_C"/>
    <property type="match status" value="1"/>
</dbReference>
<keyword evidence="5 9" id="KW-0238">DNA-binding</keyword>
<evidence type="ECO:0000256" key="2">
    <source>
        <dbReference type="ARBA" id="ARBA00006789"/>
    </source>
</evidence>
<dbReference type="InterPro" id="IPR009057">
    <property type="entry name" value="Homeodomain-like_sf"/>
</dbReference>
<dbReference type="Pfam" id="PF01852">
    <property type="entry name" value="START"/>
    <property type="match status" value="1"/>
</dbReference>
<dbReference type="EMBL" id="JAQQAF010000003">
    <property type="protein sequence ID" value="KAJ8498825.1"/>
    <property type="molecule type" value="Genomic_DNA"/>
</dbReference>
<organism evidence="15 16">
    <name type="scientific">Ensete ventricosum</name>
    <name type="common">Abyssinian banana</name>
    <name type="synonym">Musa ensete</name>
    <dbReference type="NCBI Taxonomy" id="4639"/>
    <lineage>
        <taxon>Eukaryota</taxon>
        <taxon>Viridiplantae</taxon>
        <taxon>Streptophyta</taxon>
        <taxon>Embryophyta</taxon>
        <taxon>Tracheophyta</taxon>
        <taxon>Spermatophyta</taxon>
        <taxon>Magnoliopsida</taxon>
        <taxon>Liliopsida</taxon>
        <taxon>Zingiberales</taxon>
        <taxon>Musaceae</taxon>
        <taxon>Ensete</taxon>
    </lineage>
</organism>
<keyword evidence="7" id="KW-0804">Transcription</keyword>
<evidence type="ECO:0000256" key="6">
    <source>
        <dbReference type="ARBA" id="ARBA00023155"/>
    </source>
</evidence>
<dbReference type="FunFam" id="1.10.10.60:FF:000229">
    <property type="entry name" value="Homeobox-leucine zipper protein HDG1"/>
    <property type="match status" value="1"/>
</dbReference>
<dbReference type="GO" id="GO:0005634">
    <property type="term" value="C:nucleus"/>
    <property type="evidence" value="ECO:0007669"/>
    <property type="project" value="UniProtKB-SubCell"/>
</dbReference>
<dbReference type="Proteomes" id="UP001222027">
    <property type="component" value="Unassembled WGS sequence"/>
</dbReference>
<sequence>MRAQPSKEDRLWRDTSNEKKEGSLMSFGGLSDGRSGALPYGKAAMTAGELSPPEFMSHRLSKPSFVSPGLSLGLSDTSRMAAVGGGSDVDSAKRNKEDENDSRSESDNLETISGDDTDQVNPRKKKRYHRHTPQQIQELEALFKECPHPDEKQRLELSQRLNLETRQVKFWFQNRRTQMKTQLERHENSILRQENDKLRAENMAIREAARNPVCNSCGGPAMLADISMEEQQLRIENARLKEELDRVCALAGKFLGRSISSLSEPISPTMPSSVLELGVGNNGFLGFGSVAPSISAVPDFLPGIDNPLGKNLDALLGSERSMHLELALVAMEELVNMAQMEEPLWVPSADGGTETLNHEQYLRNFRRISGTGMPPVGYASEASRQKGVVIINSLALVETLMDAHRWADMFPCIIAKATTTEVISDGVGGTRDGALQLMHAELQVLSPLVAVREVYFLRFCKQHAEGVWAVVDVSVDSIRESLSSASCRRLPSGCVVQDMPSGYSKVTWVEHAEYEDGQVHQLYRPLLRSGLAFGAGRWVATLQRQCEGLAILMSSAITARDETETITASGRRSMLKLAQRMTNAFCAGVCASSAQDWSKLATDNVGEEVRVMTRMSVNEPGEPAGVVLSAATSVWIPVPPKRLFDFLREASFRSKWDILSNGGPMYEMAHIAKGQDAGNAVSLLRASAASSNQTSMLILQETCTDASGAMVVYAPVDIPAMHLVMSGGDSAYVALLPSGFAIFPDGAVEPHQTSGSLGSLLSVGFQILVNNQPTAKLTMESVETVNGLISCTVQKIKAALHCDDGIPPTPVYKP</sequence>
<evidence type="ECO:0000256" key="7">
    <source>
        <dbReference type="ARBA" id="ARBA00023163"/>
    </source>
</evidence>
<dbReference type="FunFam" id="3.30.530.20:FF:000026">
    <property type="entry name" value="Homeobox-leucine zipper protein GLABRA 2"/>
    <property type="match status" value="1"/>
</dbReference>
<dbReference type="SUPFAM" id="SSF46689">
    <property type="entry name" value="Homeodomain-like"/>
    <property type="match status" value="1"/>
</dbReference>
<keyword evidence="3" id="KW-0805">Transcription regulation</keyword>
<comment type="subcellular location">
    <subcellularLocation>
        <location evidence="1 9 10">Nucleus</location>
    </subcellularLocation>
</comment>
<evidence type="ECO:0000256" key="11">
    <source>
        <dbReference type="SAM" id="Coils"/>
    </source>
</evidence>
<feature type="compositionally biased region" description="Basic residues" evidence="12">
    <location>
        <begin position="122"/>
        <end position="132"/>
    </location>
</feature>
<evidence type="ECO:0000256" key="1">
    <source>
        <dbReference type="ARBA" id="ARBA00004123"/>
    </source>
</evidence>
<dbReference type="PROSITE" id="PS50848">
    <property type="entry name" value="START"/>
    <property type="match status" value="1"/>
</dbReference>
<dbReference type="PANTHER" id="PTHR45654">
    <property type="entry name" value="HOMEOBOX-LEUCINE ZIPPER PROTEIN MERISTEM L1"/>
    <property type="match status" value="1"/>
</dbReference>
<evidence type="ECO:0000256" key="12">
    <source>
        <dbReference type="SAM" id="MobiDB-lite"/>
    </source>
</evidence>
<dbReference type="SUPFAM" id="SSF55961">
    <property type="entry name" value="Bet v1-like"/>
    <property type="match status" value="2"/>
</dbReference>
<protein>
    <recommendedName>
        <fullName evidence="17">Homeobox domain-containing protein</fullName>
    </recommendedName>
</protein>
<feature type="compositionally biased region" description="Basic and acidic residues" evidence="12">
    <location>
        <begin position="90"/>
        <end position="106"/>
    </location>
</feature>
<dbReference type="GO" id="GO:0000981">
    <property type="term" value="F:DNA-binding transcription factor activity, RNA polymerase II-specific"/>
    <property type="evidence" value="ECO:0007669"/>
    <property type="project" value="InterPro"/>
</dbReference>
<dbReference type="PANTHER" id="PTHR45654:SF5">
    <property type="entry name" value="HOMEOBOX-LEUCINE ZIPPER PROTEIN ANTHOCYANINLESS 2-RELATED"/>
    <property type="match status" value="1"/>
</dbReference>
<dbReference type="AlphaFoldDB" id="A0AAV8RAV8"/>
<evidence type="ECO:0000256" key="3">
    <source>
        <dbReference type="ARBA" id="ARBA00023015"/>
    </source>
</evidence>
<dbReference type="InterPro" id="IPR042160">
    <property type="entry name" value="HD-Zip_IV"/>
</dbReference>
<dbReference type="InterPro" id="IPR057993">
    <property type="entry name" value="HD-Zip_IV_C"/>
</dbReference>
<reference evidence="15 16" key="1">
    <citation type="submission" date="2022-12" db="EMBL/GenBank/DDBJ databases">
        <title>Chromosome-scale assembly of the Ensete ventricosum genome.</title>
        <authorList>
            <person name="Dussert Y."/>
            <person name="Stocks J."/>
            <person name="Wendawek A."/>
            <person name="Woldeyes F."/>
            <person name="Nichols R.A."/>
            <person name="Borrell J.S."/>
        </authorList>
    </citation>
    <scope>NUCLEOTIDE SEQUENCE [LARGE SCALE GENOMIC DNA]</scope>
    <source>
        <strain evidence="16">cv. Maze</strain>
        <tissue evidence="15">Seeds</tissue>
    </source>
</reference>
<proteinExistence type="inferred from homology"/>
<accession>A0AAV8RAV8</accession>
<keyword evidence="6 9" id="KW-0371">Homeobox</keyword>
<name>A0AAV8RAV8_ENSVE</name>
<dbReference type="PROSITE" id="PS00027">
    <property type="entry name" value="HOMEOBOX_1"/>
    <property type="match status" value="1"/>
</dbReference>
<dbReference type="Gene3D" id="1.10.10.60">
    <property type="entry name" value="Homeodomain-like"/>
    <property type="match status" value="1"/>
</dbReference>
<feature type="DNA-binding region" description="Homeobox" evidence="9">
    <location>
        <begin position="124"/>
        <end position="183"/>
    </location>
</feature>
<evidence type="ECO:0000313" key="15">
    <source>
        <dbReference type="EMBL" id="KAJ8498825.1"/>
    </source>
</evidence>
<dbReference type="GO" id="GO:0030154">
    <property type="term" value="P:cell differentiation"/>
    <property type="evidence" value="ECO:0007669"/>
    <property type="project" value="UniProtKB-ARBA"/>
</dbReference>
<keyword evidence="4 11" id="KW-0175">Coiled coil</keyword>
<evidence type="ECO:0008006" key="17">
    <source>
        <dbReference type="Google" id="ProtNLM"/>
    </source>
</evidence>
<feature type="region of interest" description="Disordered" evidence="12">
    <location>
        <begin position="53"/>
        <end position="132"/>
    </location>
</feature>
<comment type="similarity">
    <text evidence="2">Belongs to the HD-ZIP homeobox family. Class IV subfamily.</text>
</comment>
<evidence type="ECO:0000256" key="8">
    <source>
        <dbReference type="ARBA" id="ARBA00023242"/>
    </source>
</evidence>
<evidence type="ECO:0000259" key="13">
    <source>
        <dbReference type="PROSITE" id="PS50071"/>
    </source>
</evidence>
<keyword evidence="8 9" id="KW-0539">Nucleus</keyword>
<comment type="caution">
    <text evidence="15">The sequence shown here is derived from an EMBL/GenBank/DDBJ whole genome shotgun (WGS) entry which is preliminary data.</text>
</comment>
<dbReference type="SMART" id="SM00389">
    <property type="entry name" value="HOX"/>
    <property type="match status" value="1"/>
</dbReference>
<evidence type="ECO:0000313" key="16">
    <source>
        <dbReference type="Proteomes" id="UP001222027"/>
    </source>
</evidence>
<dbReference type="GO" id="GO:0003677">
    <property type="term" value="F:DNA binding"/>
    <property type="evidence" value="ECO:0007669"/>
    <property type="project" value="UniProtKB-UniRule"/>
</dbReference>
<keyword evidence="16" id="KW-1185">Reference proteome</keyword>
<feature type="domain" description="START" evidence="14">
    <location>
        <begin position="316"/>
        <end position="551"/>
    </location>
</feature>
<dbReference type="InterPro" id="IPR001356">
    <property type="entry name" value="HD"/>
</dbReference>
<feature type="coiled-coil region" evidence="11">
    <location>
        <begin position="176"/>
        <end position="250"/>
    </location>
</feature>
<gene>
    <name evidence="15" type="ORF">OPV22_009377</name>
</gene>
<evidence type="ECO:0000256" key="5">
    <source>
        <dbReference type="ARBA" id="ARBA00023125"/>
    </source>
</evidence>
<dbReference type="Pfam" id="PF00046">
    <property type="entry name" value="Homeodomain"/>
    <property type="match status" value="1"/>
</dbReference>
<dbReference type="CDD" id="cd08875">
    <property type="entry name" value="START_ArGLABRA2_like"/>
    <property type="match status" value="1"/>
</dbReference>
<feature type="compositionally biased region" description="Basic and acidic residues" evidence="12">
    <location>
        <begin position="1"/>
        <end position="22"/>
    </location>
</feature>
<dbReference type="GO" id="GO:0008289">
    <property type="term" value="F:lipid binding"/>
    <property type="evidence" value="ECO:0007669"/>
    <property type="project" value="InterPro"/>
</dbReference>